<evidence type="ECO:0000313" key="3">
    <source>
        <dbReference type="Proteomes" id="UP001189429"/>
    </source>
</evidence>
<feature type="region of interest" description="Disordered" evidence="1">
    <location>
        <begin position="149"/>
        <end position="170"/>
    </location>
</feature>
<keyword evidence="3" id="KW-1185">Reference proteome</keyword>
<dbReference type="EMBL" id="CAUYUJ010002244">
    <property type="protein sequence ID" value="CAK0799917.1"/>
    <property type="molecule type" value="Genomic_DNA"/>
</dbReference>
<evidence type="ECO:0000313" key="2">
    <source>
        <dbReference type="EMBL" id="CAK0799917.1"/>
    </source>
</evidence>
<feature type="non-terminal residue" evidence="2">
    <location>
        <position position="170"/>
    </location>
</feature>
<gene>
    <name evidence="2" type="ORF">PCOR1329_LOCUS8228</name>
</gene>
<reference evidence="2" key="1">
    <citation type="submission" date="2023-10" db="EMBL/GenBank/DDBJ databases">
        <authorList>
            <person name="Chen Y."/>
            <person name="Shah S."/>
            <person name="Dougan E. K."/>
            <person name="Thang M."/>
            <person name="Chan C."/>
        </authorList>
    </citation>
    <scope>NUCLEOTIDE SEQUENCE [LARGE SCALE GENOMIC DNA]</scope>
</reference>
<feature type="compositionally biased region" description="Basic and acidic residues" evidence="1">
    <location>
        <begin position="154"/>
        <end position="164"/>
    </location>
</feature>
<dbReference type="Proteomes" id="UP001189429">
    <property type="component" value="Unassembled WGS sequence"/>
</dbReference>
<accession>A0ABN9Q639</accession>
<organism evidence="2 3">
    <name type="scientific">Prorocentrum cordatum</name>
    <dbReference type="NCBI Taxonomy" id="2364126"/>
    <lineage>
        <taxon>Eukaryota</taxon>
        <taxon>Sar</taxon>
        <taxon>Alveolata</taxon>
        <taxon>Dinophyceae</taxon>
        <taxon>Prorocentrales</taxon>
        <taxon>Prorocentraceae</taxon>
        <taxon>Prorocentrum</taxon>
    </lineage>
</organism>
<proteinExistence type="predicted"/>
<name>A0ABN9Q639_9DINO</name>
<protein>
    <submittedName>
        <fullName evidence="2">Uncharacterized protein</fullName>
    </submittedName>
</protein>
<sequence length="170" mass="17967">MHSVPGVAIGMPVALPSGKSAPHAPGKALQLAPMFKRSLQDVLKDKVSEICVLPNWMAFAWPGSGPVSPYDFRNQLASSGPLSVHSAHGLRGSDTVLETKVFSCLRNTRSVACRGRLSQMSTGASDRSVLRAGVRGAEAHLRDQVENAVAGVQRDVRSGGERRAPSARSA</sequence>
<comment type="caution">
    <text evidence="2">The sequence shown here is derived from an EMBL/GenBank/DDBJ whole genome shotgun (WGS) entry which is preliminary data.</text>
</comment>
<evidence type="ECO:0000256" key="1">
    <source>
        <dbReference type="SAM" id="MobiDB-lite"/>
    </source>
</evidence>